<dbReference type="GO" id="GO:0016114">
    <property type="term" value="P:terpenoid biosynthetic process"/>
    <property type="evidence" value="ECO:0007669"/>
    <property type="project" value="UniProtKB-UniRule"/>
</dbReference>
<dbReference type="GO" id="GO:0050515">
    <property type="term" value="F:4-(cytidine 5'-diphospho)-2-C-methyl-D-erythritol kinase activity"/>
    <property type="evidence" value="ECO:0007669"/>
    <property type="project" value="UniProtKB-UniRule"/>
</dbReference>
<evidence type="ECO:0000256" key="1">
    <source>
        <dbReference type="ARBA" id="ARBA00009684"/>
    </source>
</evidence>
<organism evidence="12 13">
    <name type="scientific">Marivirga aurantiaca</name>
    <dbReference type="NCBI Taxonomy" id="2802615"/>
    <lineage>
        <taxon>Bacteria</taxon>
        <taxon>Pseudomonadati</taxon>
        <taxon>Bacteroidota</taxon>
        <taxon>Cytophagia</taxon>
        <taxon>Cytophagales</taxon>
        <taxon>Marivirgaceae</taxon>
        <taxon>Marivirga</taxon>
    </lineage>
</organism>
<evidence type="ECO:0000259" key="11">
    <source>
        <dbReference type="Pfam" id="PF08544"/>
    </source>
</evidence>
<dbReference type="PANTHER" id="PTHR43527">
    <property type="entry name" value="4-DIPHOSPHOCYTIDYL-2-C-METHYL-D-ERYTHRITOL KINASE, CHLOROPLASTIC"/>
    <property type="match status" value="1"/>
</dbReference>
<feature type="domain" description="GHMP kinase C-terminal" evidence="11">
    <location>
        <begin position="196"/>
        <end position="256"/>
    </location>
</feature>
<evidence type="ECO:0000256" key="2">
    <source>
        <dbReference type="ARBA" id="ARBA00012052"/>
    </source>
</evidence>
<dbReference type="InterPro" id="IPR020568">
    <property type="entry name" value="Ribosomal_Su5_D2-typ_SF"/>
</dbReference>
<keyword evidence="7 9" id="KW-0067">ATP-binding</keyword>
<dbReference type="InterPro" id="IPR004424">
    <property type="entry name" value="IspE"/>
</dbReference>
<accession>A0A934WW51</accession>
<feature type="binding site" evidence="9">
    <location>
        <begin position="90"/>
        <end position="100"/>
    </location>
    <ligand>
        <name>ATP</name>
        <dbReference type="ChEBI" id="CHEBI:30616"/>
    </ligand>
</feature>
<dbReference type="EC" id="2.7.1.148" evidence="2 9"/>
<dbReference type="GO" id="GO:0005524">
    <property type="term" value="F:ATP binding"/>
    <property type="evidence" value="ECO:0007669"/>
    <property type="project" value="UniProtKB-UniRule"/>
</dbReference>
<dbReference type="PANTHER" id="PTHR43527:SF2">
    <property type="entry name" value="4-DIPHOSPHOCYTIDYL-2-C-METHYL-D-ERYTHRITOL KINASE, CHLOROPLASTIC"/>
    <property type="match status" value="1"/>
</dbReference>
<dbReference type="SUPFAM" id="SSF54211">
    <property type="entry name" value="Ribosomal protein S5 domain 2-like"/>
    <property type="match status" value="1"/>
</dbReference>
<evidence type="ECO:0000256" key="4">
    <source>
        <dbReference type="ARBA" id="ARBA00022679"/>
    </source>
</evidence>
<feature type="active site" evidence="9">
    <location>
        <position position="8"/>
    </location>
</feature>
<evidence type="ECO:0000256" key="6">
    <source>
        <dbReference type="ARBA" id="ARBA00022777"/>
    </source>
</evidence>
<dbReference type="AlphaFoldDB" id="A0A934WW51"/>
<keyword evidence="9" id="KW-0414">Isoprene biosynthesis</keyword>
<comment type="catalytic activity">
    <reaction evidence="9">
        <text>4-CDP-2-C-methyl-D-erythritol + ATP = 4-CDP-2-C-methyl-D-erythritol 2-phosphate + ADP + H(+)</text>
        <dbReference type="Rhea" id="RHEA:18437"/>
        <dbReference type="ChEBI" id="CHEBI:15378"/>
        <dbReference type="ChEBI" id="CHEBI:30616"/>
        <dbReference type="ChEBI" id="CHEBI:57823"/>
        <dbReference type="ChEBI" id="CHEBI:57919"/>
        <dbReference type="ChEBI" id="CHEBI:456216"/>
        <dbReference type="EC" id="2.7.1.148"/>
    </reaction>
</comment>
<dbReference type="RefSeq" id="WP_201429715.1">
    <property type="nucleotide sequence ID" value="NZ_JAEQBW010000001.1"/>
</dbReference>
<gene>
    <name evidence="9" type="primary">ispE</name>
    <name evidence="12" type="ORF">JKA74_03225</name>
</gene>
<reference evidence="12" key="1">
    <citation type="submission" date="2021-01" db="EMBL/GenBank/DDBJ databases">
        <title>Marivirga aurantiaca sp. nov., isolated from intertidal surface sediments.</title>
        <authorList>
            <person name="Zhang M."/>
        </authorList>
    </citation>
    <scope>NUCLEOTIDE SEQUENCE</scope>
    <source>
        <strain evidence="12">S37H4</strain>
    </source>
</reference>
<evidence type="ECO:0000256" key="3">
    <source>
        <dbReference type="ARBA" id="ARBA00017473"/>
    </source>
</evidence>
<dbReference type="InterPro" id="IPR036554">
    <property type="entry name" value="GHMP_kinase_C_sf"/>
</dbReference>
<feature type="domain" description="GHMP kinase N-terminal" evidence="10">
    <location>
        <begin position="63"/>
        <end position="137"/>
    </location>
</feature>
<comment type="pathway">
    <text evidence="9">Isoprenoid biosynthesis; isopentenyl diphosphate biosynthesis via DXP pathway; isopentenyl diphosphate from 1-deoxy-D-xylulose 5-phosphate: step 3/6.</text>
</comment>
<comment type="function">
    <text evidence="9">Catalyzes the phosphorylation of the position 2 hydroxy group of 4-diphosphocytidyl-2C-methyl-D-erythritol.</text>
</comment>
<dbReference type="InterPro" id="IPR006204">
    <property type="entry name" value="GHMP_kinase_N_dom"/>
</dbReference>
<sequence length="264" mass="29390">MISFPNAKINLGLNILSKRADGYHNISSCFYPIPVKDALEIIPAQRTTFESTGLKIPGKPEENLVWKAYHLLNKEFNLPEVEIVLHKAIPMGAGIGGGSADGAFMLKLLNDYFKLNLSTEKLENYALKLGSDCPFFIQNKPKLVSGRGEIFEDIAVDLQGYFVGLVFPGIHIGTKEAYNGIHPKNPETPIKEIIENHPLKDWKNNLKNDFEESVFKQHPTLALIKNKLYDSGAIYASMTGSGSTMYGIFKEKPEGSIVDQLYNL</sequence>
<dbReference type="Pfam" id="PF00288">
    <property type="entry name" value="GHMP_kinases_N"/>
    <property type="match status" value="1"/>
</dbReference>
<dbReference type="PIRSF" id="PIRSF010376">
    <property type="entry name" value="IspE"/>
    <property type="match status" value="1"/>
</dbReference>
<evidence type="ECO:0000256" key="9">
    <source>
        <dbReference type="HAMAP-Rule" id="MF_00061"/>
    </source>
</evidence>
<feature type="active site" evidence="9">
    <location>
        <position position="132"/>
    </location>
</feature>
<comment type="caution">
    <text evidence="12">The sequence shown here is derived from an EMBL/GenBank/DDBJ whole genome shotgun (WGS) entry which is preliminary data.</text>
</comment>
<evidence type="ECO:0000259" key="10">
    <source>
        <dbReference type="Pfam" id="PF00288"/>
    </source>
</evidence>
<comment type="similarity">
    <text evidence="1 9">Belongs to the GHMP kinase family. IspE subfamily.</text>
</comment>
<dbReference type="NCBIfam" id="TIGR00154">
    <property type="entry name" value="ispE"/>
    <property type="match status" value="1"/>
</dbReference>
<dbReference type="InterPro" id="IPR013750">
    <property type="entry name" value="GHMP_kinase_C_dom"/>
</dbReference>
<keyword evidence="5 9" id="KW-0547">Nucleotide-binding</keyword>
<proteinExistence type="inferred from homology"/>
<evidence type="ECO:0000313" key="12">
    <source>
        <dbReference type="EMBL" id="MBK6264037.1"/>
    </source>
</evidence>
<dbReference type="GO" id="GO:0019288">
    <property type="term" value="P:isopentenyl diphosphate biosynthetic process, methylerythritol 4-phosphate pathway"/>
    <property type="evidence" value="ECO:0007669"/>
    <property type="project" value="UniProtKB-UniRule"/>
</dbReference>
<dbReference type="Gene3D" id="3.30.70.890">
    <property type="entry name" value="GHMP kinase, C-terminal domain"/>
    <property type="match status" value="1"/>
</dbReference>
<keyword evidence="6 9" id="KW-0418">Kinase</keyword>
<dbReference type="Proteomes" id="UP000611723">
    <property type="component" value="Unassembled WGS sequence"/>
</dbReference>
<dbReference type="Gene3D" id="3.30.230.10">
    <property type="match status" value="1"/>
</dbReference>
<evidence type="ECO:0000256" key="8">
    <source>
        <dbReference type="ARBA" id="ARBA00032554"/>
    </source>
</evidence>
<dbReference type="EMBL" id="JAEQBW010000001">
    <property type="protein sequence ID" value="MBK6264037.1"/>
    <property type="molecule type" value="Genomic_DNA"/>
</dbReference>
<evidence type="ECO:0000256" key="5">
    <source>
        <dbReference type="ARBA" id="ARBA00022741"/>
    </source>
</evidence>
<protein>
    <recommendedName>
        <fullName evidence="3 9">4-diphosphocytidyl-2-C-methyl-D-erythritol kinase</fullName>
        <shortName evidence="9">CMK</shortName>
        <ecNumber evidence="2 9">2.7.1.148</ecNumber>
    </recommendedName>
    <alternativeName>
        <fullName evidence="8 9">4-(cytidine-5'-diphospho)-2-C-methyl-D-erythritol kinase</fullName>
    </alternativeName>
</protein>
<evidence type="ECO:0000256" key="7">
    <source>
        <dbReference type="ARBA" id="ARBA00022840"/>
    </source>
</evidence>
<dbReference type="HAMAP" id="MF_00061">
    <property type="entry name" value="IspE"/>
    <property type="match status" value="1"/>
</dbReference>
<dbReference type="SUPFAM" id="SSF55060">
    <property type="entry name" value="GHMP Kinase, C-terminal domain"/>
    <property type="match status" value="1"/>
</dbReference>
<dbReference type="Pfam" id="PF08544">
    <property type="entry name" value="GHMP_kinases_C"/>
    <property type="match status" value="1"/>
</dbReference>
<name>A0A934WW51_9BACT</name>
<keyword evidence="4 9" id="KW-0808">Transferase</keyword>
<keyword evidence="13" id="KW-1185">Reference proteome</keyword>
<evidence type="ECO:0000313" key="13">
    <source>
        <dbReference type="Proteomes" id="UP000611723"/>
    </source>
</evidence>
<dbReference type="InterPro" id="IPR014721">
    <property type="entry name" value="Ribsml_uS5_D2-typ_fold_subgr"/>
</dbReference>